<dbReference type="Proteomes" id="UP000694395">
    <property type="component" value="Chromosome 17"/>
</dbReference>
<evidence type="ECO:0000256" key="1">
    <source>
        <dbReference type="ARBA" id="ARBA00022729"/>
    </source>
</evidence>
<keyword evidence="2" id="KW-1015">Disulfide bond</keyword>
<dbReference type="InterPro" id="IPR011519">
    <property type="entry name" value="UnbV_ASPIC"/>
</dbReference>
<accession>A0A8K9XJD7</accession>
<feature type="domain" description="ASPIC/UnbV" evidence="4">
    <location>
        <begin position="454"/>
        <end position="508"/>
    </location>
</feature>
<dbReference type="InterPro" id="IPR028994">
    <property type="entry name" value="Integrin_alpha_N"/>
</dbReference>
<proteinExistence type="predicted"/>
<dbReference type="GeneTree" id="ENSGT00390000013726"/>
<gene>
    <name evidence="5" type="primary">LOC110485474</name>
</gene>
<evidence type="ECO:0000313" key="5">
    <source>
        <dbReference type="Ensembl" id="ENSOMYP00000134890.1"/>
    </source>
</evidence>
<reference evidence="5" key="1">
    <citation type="submission" date="2020-07" db="EMBL/GenBank/DDBJ databases">
        <title>A long reads based de novo assembly of the rainbow trout Arlee double haploid line genome.</title>
        <authorList>
            <person name="Gao G."/>
            <person name="Palti Y."/>
        </authorList>
    </citation>
    <scope>NUCLEOTIDE SEQUENCE [LARGE SCALE GENOMIC DNA]</scope>
</reference>
<dbReference type="SUPFAM" id="SSF69318">
    <property type="entry name" value="Integrin alpha N-terminal domain"/>
    <property type="match status" value="1"/>
</dbReference>
<dbReference type="Pfam" id="PF07593">
    <property type="entry name" value="UnbV_ASPIC"/>
    <property type="match status" value="1"/>
</dbReference>
<sequence length="645" mass="70018">MMLRWWAGLPLLLPVLVLCGRGLAQSSEPMFQSVTETVLPPDNQHNPTQLNYGMAVTDVDGDGDLEVVVAGYNGPNLVLKYDRGQQRLVNIAVDDRSSPFYALRDPLGNAIGVTACDVDGDGREEIYFLNTNNAYSGRATYSDKLFKFRNGRFEDLLGDDINVRRGVANRMAGRSVACVDRKGTGRYAVYVANYASGNVGPHALIEMDEAASDLAKGIIALSDVAAQAGVNKYTGGRGVVVGPILSQSSSDVFCDNENGPNFLFRNNGDGTFTDMAQQAGVSRVCQDGRGRLERSGVGAGWEREVSERDRREVDGNKEIKPLCSLPPQDVASGSFSSPSPVRTVIAADFDNDQELDIFFNNIAYRGHAPNRLFRVARRADADPQIEELNVGEAAEPQGRGTGATVTDFDGDGQLDLLVAHGESASQPISVFKVTQGSSNHWLRVIPRTRFGSFARGARVTAYTNRSGALMRIIDGGSGYLCEMEPVAHFGLGKDEVTVVEVYWPDGRSVARPLQPGDMNSVMEIGYPKEGEESVLNPDTQCGEGFFVKNGRCADNNECKQQSGPPVCPKSRPVCSNTYGHYNCGPRKTCSRGHKEGWRGLMICLVLSSLVPSPFTYQQYPLVTTLRLTLDGTHSLLPSFSISLQL</sequence>
<evidence type="ECO:0000256" key="3">
    <source>
        <dbReference type="SAM" id="SignalP"/>
    </source>
</evidence>
<dbReference type="GO" id="GO:0005509">
    <property type="term" value="F:calcium ion binding"/>
    <property type="evidence" value="ECO:0007669"/>
    <property type="project" value="InterPro"/>
</dbReference>
<feature type="signal peptide" evidence="3">
    <location>
        <begin position="1"/>
        <end position="24"/>
    </location>
</feature>
<evidence type="ECO:0000259" key="4">
    <source>
        <dbReference type="Pfam" id="PF07593"/>
    </source>
</evidence>
<dbReference type="Pfam" id="PF13517">
    <property type="entry name" value="FG-GAP_3"/>
    <property type="match status" value="1"/>
</dbReference>
<protein>
    <submittedName>
        <fullName evidence="5">Cartilage acidic protein 1a</fullName>
    </submittedName>
</protein>
<dbReference type="AlphaFoldDB" id="A0A8K9XJD7"/>
<dbReference type="PANTHER" id="PTHR16026:SF1">
    <property type="entry name" value="CARTILAGE ACIDIC PROTEIN 1A ISOFORM X1"/>
    <property type="match status" value="1"/>
</dbReference>
<keyword evidence="6" id="KW-1185">Reference proteome</keyword>
<reference evidence="5" key="3">
    <citation type="submission" date="2025-09" db="UniProtKB">
        <authorList>
            <consortium name="Ensembl"/>
        </authorList>
    </citation>
    <scope>IDENTIFICATION</scope>
</reference>
<dbReference type="PROSITE" id="PS01187">
    <property type="entry name" value="EGF_CA"/>
    <property type="match status" value="1"/>
</dbReference>
<dbReference type="InterPro" id="IPR027039">
    <property type="entry name" value="Crtac1"/>
</dbReference>
<dbReference type="Ensembl" id="ENSOMYT00000116778.1">
    <property type="protein sequence ID" value="ENSOMYP00000134890.1"/>
    <property type="gene ID" value="ENSOMYG00000062013.1"/>
</dbReference>
<dbReference type="GO" id="GO:0007413">
    <property type="term" value="P:axonal fasciculation"/>
    <property type="evidence" value="ECO:0007669"/>
    <property type="project" value="TreeGrafter"/>
</dbReference>
<evidence type="ECO:0000256" key="2">
    <source>
        <dbReference type="ARBA" id="ARBA00023157"/>
    </source>
</evidence>
<dbReference type="PANTHER" id="PTHR16026">
    <property type="entry name" value="CARTILAGE ACIDIC PROTEIN 1"/>
    <property type="match status" value="1"/>
</dbReference>
<feature type="chain" id="PRO_5035430109" evidence="3">
    <location>
        <begin position="25"/>
        <end position="645"/>
    </location>
</feature>
<organism evidence="5 6">
    <name type="scientific">Oncorhynchus mykiss</name>
    <name type="common">Rainbow trout</name>
    <name type="synonym">Salmo gairdneri</name>
    <dbReference type="NCBI Taxonomy" id="8022"/>
    <lineage>
        <taxon>Eukaryota</taxon>
        <taxon>Metazoa</taxon>
        <taxon>Chordata</taxon>
        <taxon>Craniata</taxon>
        <taxon>Vertebrata</taxon>
        <taxon>Euteleostomi</taxon>
        <taxon>Actinopterygii</taxon>
        <taxon>Neopterygii</taxon>
        <taxon>Teleostei</taxon>
        <taxon>Protacanthopterygii</taxon>
        <taxon>Salmoniformes</taxon>
        <taxon>Salmonidae</taxon>
        <taxon>Salmoninae</taxon>
        <taxon>Oncorhynchus</taxon>
    </lineage>
</organism>
<keyword evidence="1 3" id="KW-0732">Signal</keyword>
<dbReference type="InterPro" id="IPR013517">
    <property type="entry name" value="FG-GAP"/>
</dbReference>
<reference evidence="5" key="2">
    <citation type="submission" date="2025-08" db="UniProtKB">
        <authorList>
            <consortium name="Ensembl"/>
        </authorList>
    </citation>
    <scope>IDENTIFICATION</scope>
</reference>
<evidence type="ECO:0000313" key="6">
    <source>
        <dbReference type="Proteomes" id="UP000694395"/>
    </source>
</evidence>
<dbReference type="InterPro" id="IPR018097">
    <property type="entry name" value="EGF_Ca-bd_CS"/>
</dbReference>
<name>A0A8K9XJD7_ONCMY</name>